<dbReference type="Proteomes" id="UP000321721">
    <property type="component" value="Unassembled WGS sequence"/>
</dbReference>
<evidence type="ECO:0000313" key="1">
    <source>
        <dbReference type="EMBL" id="TXB65166.1"/>
    </source>
</evidence>
<dbReference type="AlphaFoldDB" id="A0A5C6RRW8"/>
<protein>
    <recommendedName>
        <fullName evidence="3">Porin family protein</fullName>
    </recommendedName>
</protein>
<organism evidence="1 2">
    <name type="scientific">Vicingus serpentipes</name>
    <dbReference type="NCBI Taxonomy" id="1926625"/>
    <lineage>
        <taxon>Bacteria</taxon>
        <taxon>Pseudomonadati</taxon>
        <taxon>Bacteroidota</taxon>
        <taxon>Flavobacteriia</taxon>
        <taxon>Flavobacteriales</taxon>
        <taxon>Vicingaceae</taxon>
        <taxon>Vicingus</taxon>
    </lineage>
</organism>
<dbReference type="EMBL" id="VOOS01000003">
    <property type="protein sequence ID" value="TXB65166.1"/>
    <property type="molecule type" value="Genomic_DNA"/>
</dbReference>
<evidence type="ECO:0000313" key="2">
    <source>
        <dbReference type="Proteomes" id="UP000321721"/>
    </source>
</evidence>
<evidence type="ECO:0008006" key="3">
    <source>
        <dbReference type="Google" id="ProtNLM"/>
    </source>
</evidence>
<proteinExistence type="predicted"/>
<name>A0A5C6RRW8_9FLAO</name>
<reference evidence="1 2" key="1">
    <citation type="submission" date="2019-08" db="EMBL/GenBank/DDBJ databases">
        <title>Genome of Vicingus serpentipes NCIMB 15042.</title>
        <authorList>
            <person name="Bowman J.P."/>
        </authorList>
    </citation>
    <scope>NUCLEOTIDE SEQUENCE [LARGE SCALE GENOMIC DNA]</scope>
    <source>
        <strain evidence="1 2">NCIMB 15042</strain>
    </source>
</reference>
<dbReference type="RefSeq" id="WP_147099961.1">
    <property type="nucleotide sequence ID" value="NZ_VOOS01000003.1"/>
</dbReference>
<accession>A0A5C6RRW8</accession>
<gene>
    <name evidence="1" type="ORF">FRY74_07005</name>
</gene>
<comment type="caution">
    <text evidence="1">The sequence shown here is derived from an EMBL/GenBank/DDBJ whole genome shotgun (WGS) entry which is preliminary data.</text>
</comment>
<sequence>MVVILLSGTAFGQAFQKGNVNFDLGIGFGAYSTRSEFTTPAINILFITIPPTTVVKNDGAASTMVPISFEYGVSNKVGLGVQLGFSNYFIDNEDSTETVESVKSVDFAFKVNYHLSNSDKNDLFVGLALGGSSVNWKDLDGTVLKGGGSYVSLYLSDRLFFSEHFGVLFNLGYTVYNYTEITSNDNPSSLKWTLRGLNLGTGLALKF</sequence>
<keyword evidence="2" id="KW-1185">Reference proteome</keyword>